<protein>
    <recommendedName>
        <fullName evidence="9">Major facilitator superfamily (MFS) profile domain-containing protein</fullName>
    </recommendedName>
</protein>
<dbReference type="PANTHER" id="PTHR23294">
    <property type="entry name" value="ET TRANSLATION PRODUCT-RELATED"/>
    <property type="match status" value="1"/>
</dbReference>
<comment type="subcellular location">
    <subcellularLocation>
        <location evidence="1">Membrane</location>
        <topology evidence="1">Multi-pass membrane protein</topology>
    </subcellularLocation>
</comment>
<dbReference type="Gene3D" id="1.20.1250.20">
    <property type="entry name" value="MFS general substrate transporter like domains"/>
    <property type="match status" value="1"/>
</dbReference>
<dbReference type="OrthoDB" id="196103at2759"/>
<dbReference type="GO" id="GO:0022857">
    <property type="term" value="F:transmembrane transporter activity"/>
    <property type="evidence" value="ECO:0007669"/>
    <property type="project" value="InterPro"/>
</dbReference>
<organism evidence="7 8">
    <name type="scientific">Meyerozyma guilliermondii (strain ATCC 6260 / CBS 566 / DSM 6381 / JCM 1539 / NBRC 10279 / NRRL Y-324)</name>
    <name type="common">Yeast</name>
    <name type="synonym">Candida guilliermondii</name>
    <dbReference type="NCBI Taxonomy" id="294746"/>
    <lineage>
        <taxon>Eukaryota</taxon>
        <taxon>Fungi</taxon>
        <taxon>Dikarya</taxon>
        <taxon>Ascomycota</taxon>
        <taxon>Saccharomycotina</taxon>
        <taxon>Pichiomycetes</taxon>
        <taxon>Debaryomycetaceae</taxon>
        <taxon>Meyerozyma</taxon>
    </lineage>
</organism>
<dbReference type="Proteomes" id="UP000001997">
    <property type="component" value="Unassembled WGS sequence"/>
</dbReference>
<feature type="transmembrane region" description="Helical" evidence="6">
    <location>
        <begin position="53"/>
        <end position="75"/>
    </location>
</feature>
<keyword evidence="2 6" id="KW-0812">Transmembrane</keyword>
<dbReference type="STRING" id="294746.A5DD89"/>
<evidence type="ECO:0000256" key="5">
    <source>
        <dbReference type="SAM" id="MobiDB-lite"/>
    </source>
</evidence>
<evidence type="ECO:0000256" key="2">
    <source>
        <dbReference type="ARBA" id="ARBA00022692"/>
    </source>
</evidence>
<dbReference type="VEuPathDB" id="FungiDB:PGUG_01240"/>
<dbReference type="InterPro" id="IPR051617">
    <property type="entry name" value="UNC-93-like_regulator"/>
</dbReference>
<feature type="compositionally biased region" description="Basic and acidic residues" evidence="5">
    <location>
        <begin position="14"/>
        <end position="26"/>
    </location>
</feature>
<keyword evidence="4 6" id="KW-0472">Membrane</keyword>
<name>A5DD89_PICGU</name>
<dbReference type="InParanoid" id="A5DD89"/>
<feature type="transmembrane region" description="Helical" evidence="6">
    <location>
        <begin position="277"/>
        <end position="293"/>
    </location>
</feature>
<dbReference type="GO" id="GO:0016020">
    <property type="term" value="C:membrane"/>
    <property type="evidence" value="ECO:0007669"/>
    <property type="project" value="UniProtKB-SubCell"/>
</dbReference>
<feature type="transmembrane region" description="Helical" evidence="6">
    <location>
        <begin position="121"/>
        <end position="140"/>
    </location>
</feature>
<sequence>MSSKNSIDSAPSIDKNEKSGIEKECGNENNEQNGSLNHEKPWYDKQIVSWIPAFSYSTSQIVLLSFVCFMSTGLYNSLSGLGGAGIDDIGVANNANVALYCTFATVGFFAGTICNTLGIKFCLAFGASGYTLYSGSLLCWNKTSNAGFVIFSGALLGVCAACLWAAQGTIIMSYPPEHRKGRAIMIFWIIFNMGAVIGSIISLANNIHSVQTSVSDTTFAIFIALMGLGIVLALFLLPIHLVWKDRVGGQRVYVKEYPNWKKELVQLFRTLYREPRVFLVFPMCFASNWFYTYQFNDVNAGRFNIRTRSLNSLLYWIMQSVGAILFGGLLDWKRFDRKTRAKLGWAALFILTMAIWGAGLKFQLSFTRESVKEMKAIDFTDSNYVGPVILYVFYGIYDAVWQTYIYYLLGALSNSPKKAALYGSMYKGIQSAGAAIAWRLDYYEIPYLNMFGSCWGLLGGSLLIAAPLVFYQIENHTSEEDDDINLTLTVAKSESSHLERAA</sequence>
<feature type="transmembrane region" description="Helical" evidence="6">
    <location>
        <begin position="450"/>
        <end position="471"/>
    </location>
</feature>
<feature type="transmembrane region" description="Helical" evidence="6">
    <location>
        <begin position="95"/>
        <end position="114"/>
    </location>
</feature>
<dbReference type="InterPro" id="IPR036259">
    <property type="entry name" value="MFS_trans_sf"/>
</dbReference>
<dbReference type="GeneID" id="5128230"/>
<evidence type="ECO:0000256" key="3">
    <source>
        <dbReference type="ARBA" id="ARBA00022989"/>
    </source>
</evidence>
<feature type="compositionally biased region" description="Polar residues" evidence="5">
    <location>
        <begin position="27"/>
        <end position="36"/>
    </location>
</feature>
<feature type="transmembrane region" description="Helical" evidence="6">
    <location>
        <begin position="313"/>
        <end position="332"/>
    </location>
</feature>
<gene>
    <name evidence="7" type="ORF">PGUG_01240</name>
</gene>
<feature type="transmembrane region" description="Helical" evidence="6">
    <location>
        <begin position="146"/>
        <end position="166"/>
    </location>
</feature>
<accession>A5DD89</accession>
<feature type="region of interest" description="Disordered" evidence="5">
    <location>
        <begin position="1"/>
        <end position="37"/>
    </location>
</feature>
<feature type="transmembrane region" description="Helical" evidence="6">
    <location>
        <begin position="344"/>
        <end position="364"/>
    </location>
</feature>
<feature type="transmembrane region" description="Helical" evidence="6">
    <location>
        <begin position="186"/>
        <end position="207"/>
    </location>
</feature>
<dbReference type="OMA" id="RIMLYIM"/>
<keyword evidence="3 6" id="KW-1133">Transmembrane helix</keyword>
<evidence type="ECO:0000313" key="8">
    <source>
        <dbReference type="Proteomes" id="UP000001997"/>
    </source>
</evidence>
<dbReference type="InterPro" id="IPR011701">
    <property type="entry name" value="MFS"/>
</dbReference>
<evidence type="ECO:0000256" key="6">
    <source>
        <dbReference type="SAM" id="Phobius"/>
    </source>
</evidence>
<proteinExistence type="predicted"/>
<feature type="transmembrane region" description="Helical" evidence="6">
    <location>
        <begin position="384"/>
        <end position="407"/>
    </location>
</feature>
<dbReference type="SUPFAM" id="SSF103473">
    <property type="entry name" value="MFS general substrate transporter"/>
    <property type="match status" value="1"/>
</dbReference>
<dbReference type="PANTHER" id="PTHR23294:SF59">
    <property type="entry name" value="UNC93-LIKE PROTEIN C922.05C"/>
    <property type="match status" value="1"/>
</dbReference>
<reference evidence="7 8" key="1">
    <citation type="journal article" date="2009" name="Nature">
        <title>Evolution of pathogenicity and sexual reproduction in eight Candida genomes.</title>
        <authorList>
            <person name="Butler G."/>
            <person name="Rasmussen M.D."/>
            <person name="Lin M.F."/>
            <person name="Santos M.A."/>
            <person name="Sakthikumar S."/>
            <person name="Munro C.A."/>
            <person name="Rheinbay E."/>
            <person name="Grabherr M."/>
            <person name="Forche A."/>
            <person name="Reedy J.L."/>
            <person name="Agrafioti I."/>
            <person name="Arnaud M.B."/>
            <person name="Bates S."/>
            <person name="Brown A.J."/>
            <person name="Brunke S."/>
            <person name="Costanzo M.C."/>
            <person name="Fitzpatrick D.A."/>
            <person name="de Groot P.W."/>
            <person name="Harris D."/>
            <person name="Hoyer L.L."/>
            <person name="Hube B."/>
            <person name="Klis F.M."/>
            <person name="Kodira C."/>
            <person name="Lennard N."/>
            <person name="Logue M.E."/>
            <person name="Martin R."/>
            <person name="Neiman A.M."/>
            <person name="Nikolaou E."/>
            <person name="Quail M.A."/>
            <person name="Quinn J."/>
            <person name="Santos M.C."/>
            <person name="Schmitzberger F.F."/>
            <person name="Sherlock G."/>
            <person name="Shah P."/>
            <person name="Silverstein K.A."/>
            <person name="Skrzypek M.S."/>
            <person name="Soll D."/>
            <person name="Staggs R."/>
            <person name="Stansfield I."/>
            <person name="Stumpf M.P."/>
            <person name="Sudbery P.E."/>
            <person name="Srikantha T."/>
            <person name="Zeng Q."/>
            <person name="Berman J."/>
            <person name="Berriman M."/>
            <person name="Heitman J."/>
            <person name="Gow N.A."/>
            <person name="Lorenz M.C."/>
            <person name="Birren B.W."/>
            <person name="Kellis M."/>
            <person name="Cuomo C.A."/>
        </authorList>
    </citation>
    <scope>NUCLEOTIDE SEQUENCE [LARGE SCALE GENOMIC DNA]</scope>
    <source>
        <strain evidence="8">ATCC 6260 / CBS 566 / DSM 6381 / JCM 1539 / NBRC 10279 / NRRL Y-324</strain>
    </source>
</reference>
<evidence type="ECO:0008006" key="9">
    <source>
        <dbReference type="Google" id="ProtNLM"/>
    </source>
</evidence>
<dbReference type="EMBL" id="CH408156">
    <property type="protein sequence ID" value="EDK37142.2"/>
    <property type="molecule type" value="Genomic_DNA"/>
</dbReference>
<feature type="transmembrane region" description="Helical" evidence="6">
    <location>
        <begin position="219"/>
        <end position="243"/>
    </location>
</feature>
<dbReference type="eggNOG" id="KOG3098">
    <property type="taxonomic scope" value="Eukaryota"/>
</dbReference>
<evidence type="ECO:0000313" key="7">
    <source>
        <dbReference type="EMBL" id="EDK37142.2"/>
    </source>
</evidence>
<dbReference type="KEGG" id="pgu:PGUG_01240"/>
<dbReference type="CDD" id="cd06178">
    <property type="entry name" value="MFS_unc93-like"/>
    <property type="match status" value="1"/>
</dbReference>
<keyword evidence="8" id="KW-1185">Reference proteome</keyword>
<evidence type="ECO:0000256" key="1">
    <source>
        <dbReference type="ARBA" id="ARBA00004141"/>
    </source>
</evidence>
<dbReference type="AlphaFoldDB" id="A5DD89"/>
<evidence type="ECO:0000256" key="4">
    <source>
        <dbReference type="ARBA" id="ARBA00023136"/>
    </source>
</evidence>
<dbReference type="HOGENOM" id="CLU_030884_1_2_1"/>
<dbReference type="RefSeq" id="XP_001485569.2">
    <property type="nucleotide sequence ID" value="XM_001485519.1"/>
</dbReference>
<dbReference type="Pfam" id="PF07690">
    <property type="entry name" value="MFS_1"/>
    <property type="match status" value="1"/>
</dbReference>